<feature type="non-terminal residue" evidence="2">
    <location>
        <position position="143"/>
    </location>
</feature>
<dbReference type="Gene3D" id="3.40.50.10140">
    <property type="entry name" value="Toll/interleukin-1 receptor homology (TIR) domain"/>
    <property type="match status" value="1"/>
</dbReference>
<organism evidence="2">
    <name type="scientific">Tanacetum cinerariifolium</name>
    <name type="common">Dalmatian daisy</name>
    <name type="synonym">Chrysanthemum cinerariifolium</name>
    <dbReference type="NCBI Taxonomy" id="118510"/>
    <lineage>
        <taxon>Eukaryota</taxon>
        <taxon>Viridiplantae</taxon>
        <taxon>Streptophyta</taxon>
        <taxon>Embryophyta</taxon>
        <taxon>Tracheophyta</taxon>
        <taxon>Spermatophyta</taxon>
        <taxon>Magnoliopsida</taxon>
        <taxon>eudicotyledons</taxon>
        <taxon>Gunneridae</taxon>
        <taxon>Pentapetalae</taxon>
        <taxon>asterids</taxon>
        <taxon>campanulids</taxon>
        <taxon>Asterales</taxon>
        <taxon>Asteraceae</taxon>
        <taxon>Asteroideae</taxon>
        <taxon>Anthemideae</taxon>
        <taxon>Anthemidinae</taxon>
        <taxon>Tanacetum</taxon>
    </lineage>
</organism>
<accession>A0A699TVH9</accession>
<dbReference type="SUPFAM" id="SSF52540">
    <property type="entry name" value="P-loop containing nucleoside triphosphate hydrolases"/>
    <property type="match status" value="1"/>
</dbReference>
<dbReference type="GO" id="GO:0007165">
    <property type="term" value="P:signal transduction"/>
    <property type="evidence" value="ECO:0007669"/>
    <property type="project" value="InterPro"/>
</dbReference>
<keyword evidence="2" id="KW-0675">Receptor</keyword>
<dbReference type="PANTHER" id="PTHR11017">
    <property type="entry name" value="LEUCINE-RICH REPEAT-CONTAINING PROTEIN"/>
    <property type="match status" value="1"/>
</dbReference>
<dbReference type="InterPro" id="IPR044974">
    <property type="entry name" value="Disease_R_plants"/>
</dbReference>
<dbReference type="EMBL" id="BKCJ011261026">
    <property type="protein sequence ID" value="GFD11744.1"/>
    <property type="molecule type" value="Genomic_DNA"/>
</dbReference>
<feature type="domain" description="TIR" evidence="1">
    <location>
        <begin position="1"/>
        <end position="100"/>
    </location>
</feature>
<evidence type="ECO:0000259" key="1">
    <source>
        <dbReference type="Pfam" id="PF01582"/>
    </source>
</evidence>
<dbReference type="InterPro" id="IPR027417">
    <property type="entry name" value="P-loop_NTPase"/>
</dbReference>
<reference evidence="2" key="1">
    <citation type="journal article" date="2019" name="Sci. Rep.">
        <title>Draft genome of Tanacetum cinerariifolium, the natural source of mosquito coil.</title>
        <authorList>
            <person name="Yamashiro T."/>
            <person name="Shiraishi A."/>
            <person name="Satake H."/>
            <person name="Nakayama K."/>
        </authorList>
    </citation>
    <scope>NUCLEOTIDE SEQUENCE</scope>
</reference>
<gene>
    <name evidence="2" type="ORF">Tci_883713</name>
</gene>
<dbReference type="Pfam" id="PF01582">
    <property type="entry name" value="TIR"/>
    <property type="match status" value="1"/>
</dbReference>
<dbReference type="GO" id="GO:0006952">
    <property type="term" value="P:defense response"/>
    <property type="evidence" value="ECO:0007669"/>
    <property type="project" value="InterPro"/>
</dbReference>
<evidence type="ECO:0000313" key="2">
    <source>
        <dbReference type="EMBL" id="GFD11744.1"/>
    </source>
</evidence>
<name>A0A699TVH9_TANCI</name>
<sequence length="143" mass="15479">CQKLTEHTAFPVFYDVEPTQVRKQDGPVGDAFSKPSNQEAAGKWRDAMEELATGKWRDAMEELASLAGWDLKATANGDESKLIQLLVDVIFNKKFSTLSNADGKLVGMETRISDVLSSLKIGTEDVRMIGIKGMGGGGKTTLA</sequence>
<dbReference type="AlphaFoldDB" id="A0A699TVH9"/>
<feature type="non-terminal residue" evidence="2">
    <location>
        <position position="1"/>
    </location>
</feature>
<dbReference type="Gene3D" id="3.40.50.300">
    <property type="entry name" value="P-loop containing nucleotide triphosphate hydrolases"/>
    <property type="match status" value="1"/>
</dbReference>
<dbReference type="InterPro" id="IPR035897">
    <property type="entry name" value="Toll_tir_struct_dom_sf"/>
</dbReference>
<dbReference type="InterPro" id="IPR000157">
    <property type="entry name" value="TIR_dom"/>
</dbReference>
<protein>
    <submittedName>
        <fullName evidence="2">Toll/interleukin-1 receptor (TIR) domain-containing protein</fullName>
    </submittedName>
</protein>
<dbReference type="PANTHER" id="PTHR11017:SF544">
    <property type="entry name" value="ADP-RIBOSYL CYCLASE_CYCLIC ADP-RIBOSE HYDROLASE"/>
    <property type="match status" value="1"/>
</dbReference>
<proteinExistence type="predicted"/>
<comment type="caution">
    <text evidence="2">The sequence shown here is derived from an EMBL/GenBank/DDBJ whole genome shotgun (WGS) entry which is preliminary data.</text>
</comment>